<evidence type="ECO:0000313" key="3">
    <source>
        <dbReference type="Proteomes" id="UP000198356"/>
    </source>
</evidence>
<dbReference type="InterPro" id="IPR036962">
    <property type="entry name" value="Glyco_hydro_3_N_sf"/>
</dbReference>
<sequence length="108" mass="11246">MNTALPPEQRAHLAVQAMVLEEKPQLVHGTGCGVLKAGAEVAPRHNGDAGFVTGIPRLHIPDINLADSAVGARMAARESRYATMLPSVIPHLAASFIVVACFLIGGNA</sequence>
<dbReference type="GO" id="GO:0005975">
    <property type="term" value="P:carbohydrate metabolic process"/>
    <property type="evidence" value="ECO:0007669"/>
    <property type="project" value="InterPro"/>
</dbReference>
<reference evidence="2 3" key="1">
    <citation type="submission" date="2017-06" db="EMBL/GenBank/DDBJ databases">
        <authorList>
            <person name="Kim H.J."/>
            <person name="Triplett B.A."/>
        </authorList>
    </citation>
    <scope>NUCLEOTIDE SEQUENCE [LARGE SCALE GENOMIC DNA]</scope>
    <source>
        <strain evidence="2 3">DSM 18704</strain>
    </source>
</reference>
<keyword evidence="3" id="KW-1185">Reference proteome</keyword>
<dbReference type="GO" id="GO:0004553">
    <property type="term" value="F:hydrolase activity, hydrolyzing O-glycosyl compounds"/>
    <property type="evidence" value="ECO:0007669"/>
    <property type="project" value="InterPro"/>
</dbReference>
<dbReference type="Gene3D" id="3.20.20.300">
    <property type="entry name" value="Glycoside hydrolase, family 3, N-terminal domain"/>
    <property type="match status" value="1"/>
</dbReference>
<proteinExistence type="predicted"/>
<organism evidence="2 3">
    <name type="scientific">Granulicella rosea</name>
    <dbReference type="NCBI Taxonomy" id="474952"/>
    <lineage>
        <taxon>Bacteria</taxon>
        <taxon>Pseudomonadati</taxon>
        <taxon>Acidobacteriota</taxon>
        <taxon>Terriglobia</taxon>
        <taxon>Terriglobales</taxon>
        <taxon>Acidobacteriaceae</taxon>
        <taxon>Granulicella</taxon>
    </lineage>
</organism>
<feature type="transmembrane region" description="Helical" evidence="1">
    <location>
        <begin position="81"/>
        <end position="105"/>
    </location>
</feature>
<protein>
    <submittedName>
        <fullName evidence="2">Beta-glucosidase</fullName>
    </submittedName>
</protein>
<accession>A0A239EC63</accession>
<dbReference type="Proteomes" id="UP000198356">
    <property type="component" value="Unassembled WGS sequence"/>
</dbReference>
<keyword evidence="1" id="KW-0472">Membrane</keyword>
<keyword evidence="1" id="KW-1133">Transmembrane helix</keyword>
<evidence type="ECO:0000313" key="2">
    <source>
        <dbReference type="EMBL" id="SNS42206.1"/>
    </source>
</evidence>
<keyword evidence="1" id="KW-0812">Transmembrane</keyword>
<evidence type="ECO:0000256" key="1">
    <source>
        <dbReference type="SAM" id="Phobius"/>
    </source>
</evidence>
<gene>
    <name evidence="2" type="ORF">SAMN05421770_101901</name>
</gene>
<dbReference type="OrthoDB" id="9805821at2"/>
<dbReference type="EMBL" id="FZOU01000001">
    <property type="protein sequence ID" value="SNS42206.1"/>
    <property type="molecule type" value="Genomic_DNA"/>
</dbReference>
<dbReference type="RefSeq" id="WP_142988220.1">
    <property type="nucleotide sequence ID" value="NZ_FZOU01000001.1"/>
</dbReference>
<name>A0A239EC63_9BACT</name>
<dbReference type="AlphaFoldDB" id="A0A239EC63"/>